<evidence type="ECO:0000259" key="5">
    <source>
        <dbReference type="Pfam" id="PF12862"/>
    </source>
</evidence>
<dbReference type="InterPro" id="IPR026000">
    <property type="entry name" value="Apc5_dom"/>
</dbReference>
<keyword evidence="1" id="KW-0802">TPR repeat</keyword>
<dbReference type="EMBL" id="JBHULE010000035">
    <property type="protein sequence ID" value="MFD2565579.1"/>
    <property type="molecule type" value="Genomic_DNA"/>
</dbReference>
<feature type="signal peptide" evidence="4">
    <location>
        <begin position="1"/>
        <end position="24"/>
    </location>
</feature>
<keyword evidence="2" id="KW-0175">Coiled coil</keyword>
<dbReference type="RefSeq" id="WP_378295388.1">
    <property type="nucleotide sequence ID" value="NZ_JBHULE010000035.1"/>
</dbReference>
<comment type="caution">
    <text evidence="6">The sequence shown here is derived from an EMBL/GenBank/DDBJ whole genome shotgun (WGS) entry which is preliminary data.</text>
</comment>
<feature type="chain" id="PRO_5046912828" evidence="4">
    <location>
        <begin position="25"/>
        <end position="621"/>
    </location>
</feature>
<feature type="domain" description="Anaphase-promoting complex subunit 5" evidence="5">
    <location>
        <begin position="117"/>
        <end position="155"/>
    </location>
</feature>
<dbReference type="InterPro" id="IPR016032">
    <property type="entry name" value="Sig_transdc_resp-reg_C-effctor"/>
</dbReference>
<dbReference type="SUPFAM" id="SSF46894">
    <property type="entry name" value="C-terminal effector domain of the bipartite response regulators"/>
    <property type="match status" value="1"/>
</dbReference>
<evidence type="ECO:0000256" key="1">
    <source>
        <dbReference type="PROSITE-ProRule" id="PRU00339"/>
    </source>
</evidence>
<feature type="repeat" description="TPR" evidence="1">
    <location>
        <begin position="327"/>
        <end position="360"/>
    </location>
</feature>
<dbReference type="Gene3D" id="1.10.10.10">
    <property type="entry name" value="Winged helix-like DNA-binding domain superfamily/Winged helix DNA-binding domain"/>
    <property type="match status" value="1"/>
</dbReference>
<dbReference type="Pfam" id="PF13181">
    <property type="entry name" value="TPR_8"/>
    <property type="match status" value="1"/>
</dbReference>
<dbReference type="Gene3D" id="1.25.40.10">
    <property type="entry name" value="Tetratricopeptide repeat domain"/>
    <property type="match status" value="2"/>
</dbReference>
<dbReference type="InterPro" id="IPR011990">
    <property type="entry name" value="TPR-like_helical_dom_sf"/>
</dbReference>
<dbReference type="PROSITE" id="PS50005">
    <property type="entry name" value="TPR"/>
    <property type="match status" value="3"/>
</dbReference>
<gene>
    <name evidence="6" type="ORF">ACFSR1_23090</name>
</gene>
<dbReference type="Proteomes" id="UP001597319">
    <property type="component" value="Unassembled WGS sequence"/>
</dbReference>
<organism evidence="6 7">
    <name type="scientific">Aquimarina rubra</name>
    <dbReference type="NCBI Taxonomy" id="1920033"/>
    <lineage>
        <taxon>Bacteria</taxon>
        <taxon>Pseudomonadati</taxon>
        <taxon>Bacteroidota</taxon>
        <taxon>Flavobacteriia</taxon>
        <taxon>Flavobacteriales</taxon>
        <taxon>Flavobacteriaceae</taxon>
        <taxon>Aquimarina</taxon>
    </lineage>
</organism>
<sequence>MFLKQALLVTTWLFSLNASSQNFAKNPKKVDSIVSLLKTQPNDSVKVANIHFLFDYFVYKDAEKGKYYADEEIRISKLINNETGLANGYYNYGVYYNTIDKEDSARIYYKKAYNLFDKLNNDNGKHSASYGLAILEYDYGNHDEALEITKKNIDLYENKINDSIRLAIDYDFIALIYAAKGNFKLAIANSLKAVRILEKSNKPIRLADALSHLADHELSLEDFTKSLEHKKKALSIYRENDDKYYVTVALNDIGNTYYYLKDYDNALEYLKKGLDTANALNLVDIKRNLLDNLGKTYTATKDYQKALENLNQALKIAEETKQNYRKSEILNNLGTLYNETNKPLKALSTFNEAIDLGKKFKNSEALGNSFYNRSDTYLNLKQPQLALTDYKQYTTIKDSIFSKEKTQQIEELRTIYETEKKEQQIQIQKNEIELLGAKNKVSNLQRILLALALALALIAVYAFYQRNKRNKLAKEKAESDLEFKTKELTTHALHLAKKNEVLNDLKQKAKILKADANADPGYQMLIQTINFDLQDDNNWENFSKYFEQVHKGFNNKAQKLYPNVTKNDLRLMALLKMNLSSKEIANILNISNDGIKKARQRLRKKMGLDSNESLEVVVIAI</sequence>
<feature type="transmembrane region" description="Helical" evidence="3">
    <location>
        <begin position="447"/>
        <end position="464"/>
    </location>
</feature>
<proteinExistence type="predicted"/>
<feature type="repeat" description="TPR" evidence="1">
    <location>
        <begin position="287"/>
        <end position="320"/>
    </location>
</feature>
<keyword evidence="3" id="KW-1133">Transmembrane helix</keyword>
<keyword evidence="4" id="KW-0732">Signal</keyword>
<evidence type="ECO:0000313" key="7">
    <source>
        <dbReference type="Proteomes" id="UP001597319"/>
    </source>
</evidence>
<evidence type="ECO:0000256" key="3">
    <source>
        <dbReference type="SAM" id="Phobius"/>
    </source>
</evidence>
<reference evidence="7" key="1">
    <citation type="journal article" date="2019" name="Int. J. Syst. Evol. Microbiol.">
        <title>The Global Catalogue of Microorganisms (GCM) 10K type strain sequencing project: providing services to taxonomists for standard genome sequencing and annotation.</title>
        <authorList>
            <consortium name="The Broad Institute Genomics Platform"/>
            <consortium name="The Broad Institute Genome Sequencing Center for Infectious Disease"/>
            <person name="Wu L."/>
            <person name="Ma J."/>
        </authorList>
    </citation>
    <scope>NUCLEOTIDE SEQUENCE [LARGE SCALE GENOMIC DNA]</scope>
    <source>
        <strain evidence="7">KCTC 52274</strain>
    </source>
</reference>
<evidence type="ECO:0000256" key="4">
    <source>
        <dbReference type="SAM" id="SignalP"/>
    </source>
</evidence>
<feature type="coiled-coil region" evidence="2">
    <location>
        <begin position="300"/>
        <end position="327"/>
    </location>
</feature>
<evidence type="ECO:0000256" key="2">
    <source>
        <dbReference type="SAM" id="Coils"/>
    </source>
</evidence>
<keyword evidence="3" id="KW-0812">Transmembrane</keyword>
<feature type="repeat" description="TPR" evidence="1">
    <location>
        <begin position="247"/>
        <end position="280"/>
    </location>
</feature>
<dbReference type="PANTHER" id="PTHR10098">
    <property type="entry name" value="RAPSYN-RELATED"/>
    <property type="match status" value="1"/>
</dbReference>
<dbReference type="Pfam" id="PF12862">
    <property type="entry name" value="ANAPC5"/>
    <property type="match status" value="1"/>
</dbReference>
<keyword evidence="7" id="KW-1185">Reference proteome</keyword>
<dbReference type="InterPro" id="IPR019734">
    <property type="entry name" value="TPR_rpt"/>
</dbReference>
<dbReference type="Pfam" id="PF13424">
    <property type="entry name" value="TPR_12"/>
    <property type="match status" value="2"/>
</dbReference>
<protein>
    <submittedName>
        <fullName evidence="6">Tetratricopeptide repeat protein</fullName>
    </submittedName>
</protein>
<keyword evidence="3" id="KW-0472">Membrane</keyword>
<name>A0ABW5LN22_9FLAO</name>
<dbReference type="SMART" id="SM00028">
    <property type="entry name" value="TPR"/>
    <property type="match status" value="8"/>
</dbReference>
<accession>A0ABW5LN22</accession>
<dbReference type="SUPFAM" id="SSF48452">
    <property type="entry name" value="TPR-like"/>
    <property type="match status" value="3"/>
</dbReference>
<evidence type="ECO:0000313" key="6">
    <source>
        <dbReference type="EMBL" id="MFD2565579.1"/>
    </source>
</evidence>
<dbReference type="InterPro" id="IPR036388">
    <property type="entry name" value="WH-like_DNA-bd_sf"/>
</dbReference>